<gene>
    <name evidence="4" type="ORF">H9Q16_16685</name>
</gene>
<dbReference type="InterPro" id="IPR000182">
    <property type="entry name" value="GNAT_dom"/>
</dbReference>
<keyword evidence="5" id="KW-1185">Reference proteome</keyword>
<keyword evidence="1" id="KW-0808">Transferase</keyword>
<dbReference type="Pfam" id="PF00583">
    <property type="entry name" value="Acetyltransf_1"/>
    <property type="match status" value="1"/>
</dbReference>
<proteinExistence type="predicted"/>
<dbReference type="CDD" id="cd04301">
    <property type="entry name" value="NAT_SF"/>
    <property type="match status" value="1"/>
</dbReference>
<dbReference type="Proteomes" id="UP000635142">
    <property type="component" value="Unassembled WGS sequence"/>
</dbReference>
<dbReference type="InterPro" id="IPR050832">
    <property type="entry name" value="Bact_Acetyltransf"/>
</dbReference>
<dbReference type="EMBL" id="JACTAG010000002">
    <property type="protein sequence ID" value="MBD3665572.1"/>
    <property type="molecule type" value="Genomic_DNA"/>
</dbReference>
<dbReference type="AlphaFoldDB" id="A0A927HF79"/>
<organism evidence="4 5">
    <name type="scientific">Sulfitobacter aestuariivivens</name>
    <dbReference type="NCBI Taxonomy" id="2766981"/>
    <lineage>
        <taxon>Bacteria</taxon>
        <taxon>Pseudomonadati</taxon>
        <taxon>Pseudomonadota</taxon>
        <taxon>Alphaproteobacteria</taxon>
        <taxon>Rhodobacterales</taxon>
        <taxon>Roseobacteraceae</taxon>
        <taxon>Sulfitobacter</taxon>
    </lineage>
</organism>
<evidence type="ECO:0000313" key="4">
    <source>
        <dbReference type="EMBL" id="MBD3665572.1"/>
    </source>
</evidence>
<dbReference type="PROSITE" id="PS51186">
    <property type="entry name" value="GNAT"/>
    <property type="match status" value="1"/>
</dbReference>
<dbReference type="PANTHER" id="PTHR43877:SF1">
    <property type="entry name" value="ACETYLTRANSFERASE"/>
    <property type="match status" value="1"/>
</dbReference>
<evidence type="ECO:0000313" key="5">
    <source>
        <dbReference type="Proteomes" id="UP000635142"/>
    </source>
</evidence>
<dbReference type="InterPro" id="IPR016181">
    <property type="entry name" value="Acyl_CoA_acyltransferase"/>
</dbReference>
<dbReference type="RefSeq" id="WP_191076540.1">
    <property type="nucleotide sequence ID" value="NZ_JACTAG010000002.1"/>
</dbReference>
<sequence>MTHRCLTLSVDDHDAARALYAVLSTGETPTDTRASLSAFKALLSHEGTRVIGALKDDRIVSMATLHILPNMTNGARAYALIENVATLPGFTRQGFGRAVMQSAIDTAWTAGAYKIMLLTGRRNDALKFYQKLGFDAGDKHALVLRHEF</sequence>
<dbReference type="PANTHER" id="PTHR43877">
    <property type="entry name" value="AMINOALKYLPHOSPHONATE N-ACETYLTRANSFERASE-RELATED-RELATED"/>
    <property type="match status" value="1"/>
</dbReference>
<evidence type="ECO:0000256" key="1">
    <source>
        <dbReference type="ARBA" id="ARBA00022679"/>
    </source>
</evidence>
<protein>
    <submittedName>
        <fullName evidence="4">GNAT family N-acetyltransferase</fullName>
    </submittedName>
</protein>
<comment type="caution">
    <text evidence="4">The sequence shown here is derived from an EMBL/GenBank/DDBJ whole genome shotgun (WGS) entry which is preliminary data.</text>
</comment>
<reference evidence="4" key="1">
    <citation type="submission" date="2020-08" db="EMBL/GenBank/DDBJ databases">
        <title>Sulfitobacter aestuariivivens sp. nov., isolated from a tidal flat.</title>
        <authorList>
            <person name="Park S."/>
            <person name="Yoon J.-H."/>
        </authorList>
    </citation>
    <scope>NUCLEOTIDE SEQUENCE</scope>
    <source>
        <strain evidence="4">TSTF-M16</strain>
    </source>
</reference>
<evidence type="ECO:0000256" key="2">
    <source>
        <dbReference type="ARBA" id="ARBA00023315"/>
    </source>
</evidence>
<accession>A0A927HF79</accession>
<evidence type="ECO:0000259" key="3">
    <source>
        <dbReference type="PROSITE" id="PS51186"/>
    </source>
</evidence>
<name>A0A927HF79_9RHOB</name>
<dbReference type="GO" id="GO:0016747">
    <property type="term" value="F:acyltransferase activity, transferring groups other than amino-acyl groups"/>
    <property type="evidence" value="ECO:0007669"/>
    <property type="project" value="InterPro"/>
</dbReference>
<dbReference type="Gene3D" id="3.40.630.30">
    <property type="match status" value="1"/>
</dbReference>
<dbReference type="SUPFAM" id="SSF55729">
    <property type="entry name" value="Acyl-CoA N-acyltransferases (Nat)"/>
    <property type="match status" value="1"/>
</dbReference>
<feature type="domain" description="N-acetyltransferase" evidence="3">
    <location>
        <begin position="1"/>
        <end position="148"/>
    </location>
</feature>
<keyword evidence="2" id="KW-0012">Acyltransferase</keyword>